<evidence type="ECO:0000313" key="1">
    <source>
        <dbReference type="EMBL" id="CAG8471718.1"/>
    </source>
</evidence>
<comment type="caution">
    <text evidence="1">The sequence shown here is derived from an EMBL/GenBank/DDBJ whole genome shotgun (WGS) entry which is preliminary data.</text>
</comment>
<dbReference type="EMBL" id="CAJVPM010001700">
    <property type="protein sequence ID" value="CAG8471718.1"/>
    <property type="molecule type" value="Genomic_DNA"/>
</dbReference>
<evidence type="ECO:0000313" key="2">
    <source>
        <dbReference type="Proteomes" id="UP000789860"/>
    </source>
</evidence>
<dbReference type="Proteomes" id="UP000789860">
    <property type="component" value="Unassembled WGS sequence"/>
</dbReference>
<name>A0ACA9KGF3_9GLOM</name>
<gene>
    <name evidence="1" type="ORF">SCALOS_LOCUS2055</name>
</gene>
<accession>A0ACA9KGF3</accession>
<protein>
    <submittedName>
        <fullName evidence="1">10494_t:CDS:1</fullName>
    </submittedName>
</protein>
<organism evidence="1 2">
    <name type="scientific">Scutellospora calospora</name>
    <dbReference type="NCBI Taxonomy" id="85575"/>
    <lineage>
        <taxon>Eukaryota</taxon>
        <taxon>Fungi</taxon>
        <taxon>Fungi incertae sedis</taxon>
        <taxon>Mucoromycota</taxon>
        <taxon>Glomeromycotina</taxon>
        <taxon>Glomeromycetes</taxon>
        <taxon>Diversisporales</taxon>
        <taxon>Gigasporaceae</taxon>
        <taxon>Scutellospora</taxon>
    </lineage>
</organism>
<sequence length="237" mass="26876">MEPFHQRFSLQDKTIQYPFSEHERIPIWLAASFAGRPRPDFIDRCNPLPGSVDASPFGLSNSSICQQTNNHIMRDGFKSFVSGHSSLSFSGLGFLSLYLAGKLHIFDNKGHVYKSFVVLFPLAVATYIAITRIQDYRHHWQDVVSGGLIGFILSLFAYHQYYPHLNSYMSHRPLSIRINPPTSDHKATFTFNDGSTFEINVVRKDNTSPLNGVKTIELIKNDISDTQNHNEDNSQIV</sequence>
<proteinExistence type="predicted"/>
<keyword evidence="2" id="KW-1185">Reference proteome</keyword>
<reference evidence="1" key="1">
    <citation type="submission" date="2021-06" db="EMBL/GenBank/DDBJ databases">
        <authorList>
            <person name="Kallberg Y."/>
            <person name="Tangrot J."/>
            <person name="Rosling A."/>
        </authorList>
    </citation>
    <scope>NUCLEOTIDE SEQUENCE</scope>
    <source>
        <strain evidence="1">AU212A</strain>
    </source>
</reference>